<dbReference type="InterPro" id="IPR056984">
    <property type="entry name" value="WH_Rok"/>
</dbReference>
<keyword evidence="5" id="KW-1185">Reference proteome</keyword>
<organism evidence="4 5">
    <name type="scientific">Streptomyces inhibens</name>
    <dbReference type="NCBI Taxonomy" id="2293571"/>
    <lineage>
        <taxon>Bacteria</taxon>
        <taxon>Bacillati</taxon>
        <taxon>Actinomycetota</taxon>
        <taxon>Actinomycetes</taxon>
        <taxon>Kitasatosporales</taxon>
        <taxon>Streptomycetaceae</taxon>
        <taxon>Streptomyces</taxon>
    </lineage>
</organism>
<protein>
    <recommendedName>
        <fullName evidence="3">Repressor Rok winged helix domain-containing protein</fullName>
    </recommendedName>
</protein>
<accession>A0A371PVK3</accession>
<dbReference type="RefSeq" id="WP_128510705.1">
    <property type="nucleotide sequence ID" value="NZ_QUAC01000246.1"/>
</dbReference>
<feature type="compositionally biased region" description="Polar residues" evidence="2">
    <location>
        <begin position="59"/>
        <end position="69"/>
    </location>
</feature>
<evidence type="ECO:0000256" key="1">
    <source>
        <dbReference type="SAM" id="Coils"/>
    </source>
</evidence>
<feature type="domain" description="Repressor Rok winged helix" evidence="3">
    <location>
        <begin position="172"/>
        <end position="228"/>
    </location>
</feature>
<feature type="compositionally biased region" description="Basic residues" evidence="2">
    <location>
        <begin position="128"/>
        <end position="138"/>
    </location>
</feature>
<evidence type="ECO:0000313" key="4">
    <source>
        <dbReference type="EMBL" id="REK86505.1"/>
    </source>
</evidence>
<dbReference type="EMBL" id="QUAC01000246">
    <property type="protein sequence ID" value="REK86505.1"/>
    <property type="molecule type" value="Genomic_DNA"/>
</dbReference>
<proteinExistence type="predicted"/>
<sequence length="231" mass="24204">MTDSLLHQTIENLESALPELEEQERRLRGQLEDVVQRVTSARHALEHLRVLTGTAAPHRQSSPLTTVTTAPSLAEPAPLEAAGDSAGQDSPRPDIPAAPETVVEPERAASAVPKPRAAASARAEASPAKKRTGKKTAAKKTAAPAKPKAKKVASKRAATAQPAAKGAGSLIDAALDVLKNSSVPMRAREINAALGREATPGQIESVRNTLDRVAKQQKLVTRPGRGTYAAV</sequence>
<feature type="compositionally biased region" description="Low complexity" evidence="2">
    <location>
        <begin position="155"/>
        <end position="168"/>
    </location>
</feature>
<evidence type="ECO:0000313" key="5">
    <source>
        <dbReference type="Proteomes" id="UP000262477"/>
    </source>
</evidence>
<dbReference type="OrthoDB" id="4221756at2"/>
<feature type="region of interest" description="Disordered" evidence="2">
    <location>
        <begin position="52"/>
        <end position="168"/>
    </location>
</feature>
<reference evidence="4 5" key="1">
    <citation type="submission" date="2018-08" db="EMBL/GenBank/DDBJ databases">
        <title>Streptomyces NEAU-D10 sp. nov., a novel Actinomycete isolated from soil.</title>
        <authorList>
            <person name="Jin L."/>
        </authorList>
    </citation>
    <scope>NUCLEOTIDE SEQUENCE [LARGE SCALE GENOMIC DNA]</scope>
    <source>
        <strain evidence="4 5">NEAU-D10</strain>
    </source>
</reference>
<feature type="compositionally biased region" description="Low complexity" evidence="2">
    <location>
        <begin position="108"/>
        <end position="126"/>
    </location>
</feature>
<evidence type="ECO:0000259" key="3">
    <source>
        <dbReference type="Pfam" id="PF23159"/>
    </source>
</evidence>
<gene>
    <name evidence="4" type="ORF">DY245_32195</name>
</gene>
<evidence type="ECO:0000256" key="2">
    <source>
        <dbReference type="SAM" id="MobiDB-lite"/>
    </source>
</evidence>
<feature type="compositionally biased region" description="Low complexity" evidence="2">
    <location>
        <begin position="70"/>
        <end position="82"/>
    </location>
</feature>
<keyword evidence="1" id="KW-0175">Coiled coil</keyword>
<dbReference type="Pfam" id="PF23159">
    <property type="entry name" value="WHD_Rok"/>
    <property type="match status" value="1"/>
</dbReference>
<dbReference type="AlphaFoldDB" id="A0A371PVK3"/>
<name>A0A371PVK3_STRIH</name>
<comment type="caution">
    <text evidence="4">The sequence shown here is derived from an EMBL/GenBank/DDBJ whole genome shotgun (WGS) entry which is preliminary data.</text>
</comment>
<dbReference type="Proteomes" id="UP000262477">
    <property type="component" value="Unassembled WGS sequence"/>
</dbReference>
<feature type="coiled-coil region" evidence="1">
    <location>
        <begin position="10"/>
        <end position="37"/>
    </location>
</feature>